<gene>
    <name evidence="4" type="ORF">SAMN05444002_1874</name>
</gene>
<dbReference type="GO" id="GO:1901135">
    <property type="term" value="P:carbohydrate derivative metabolic process"/>
    <property type="evidence" value="ECO:0007669"/>
    <property type="project" value="InterPro"/>
</dbReference>
<evidence type="ECO:0000256" key="2">
    <source>
        <dbReference type="ARBA" id="ARBA00022737"/>
    </source>
</evidence>
<dbReference type="InterPro" id="IPR046348">
    <property type="entry name" value="SIS_dom_sf"/>
</dbReference>
<dbReference type="Pfam" id="PF01380">
    <property type="entry name" value="SIS"/>
    <property type="match status" value="2"/>
</dbReference>
<dbReference type="STRING" id="1217970.SAMN05444002_1874"/>
<dbReference type="PANTHER" id="PTHR10937:SF8">
    <property type="entry name" value="AMINOTRANSFERASE-RELATED"/>
    <property type="match status" value="1"/>
</dbReference>
<dbReference type="PROSITE" id="PS51464">
    <property type="entry name" value="SIS"/>
    <property type="match status" value="2"/>
</dbReference>
<dbReference type="InterPro" id="IPR001347">
    <property type="entry name" value="SIS_dom"/>
</dbReference>
<name>A0A1N6FQL9_9RHOB</name>
<feature type="domain" description="SIS" evidence="3">
    <location>
        <begin position="30"/>
        <end position="172"/>
    </location>
</feature>
<keyword evidence="5" id="KW-1185">Reference proteome</keyword>
<dbReference type="OrthoDB" id="9761808at2"/>
<sequence>MTDKTLMRQEIEEIPAAVERLLAAEAVPEVARAVAARDPAFFVTVARGSSDHACTFFKYAAELVLGRVAASVGPSVASVYGAPLRLGGAVSLSVSQSGGSPDIVAMTRAARVGGALTVALTNTPGSPLADAAEHVVDIRAGPERSVAATKSFVTSALAALWLVAEVAQDPGLLKAIRGLPEALSRAVEADWRDAAEAMDEGGSVYVLGRGPGWAMAQEAALKFKECCQTHAEAYSSAEVLHGPVSIVGRGFPVLAFACGDAAEQGVAEMADRLARQGAGVFATTPLAQAARVLEVPRTGHGLTDPLALIVAFYAMAERVARARGLDPDAPPHLRKVTETL</sequence>
<evidence type="ECO:0000313" key="4">
    <source>
        <dbReference type="EMBL" id="SIN97564.1"/>
    </source>
</evidence>
<dbReference type="InterPro" id="IPR035490">
    <property type="entry name" value="GlmS/FrlB_SIS"/>
</dbReference>
<dbReference type="RefSeq" id="WP_074255961.1">
    <property type="nucleotide sequence ID" value="NZ_FSRL01000001.1"/>
</dbReference>
<organism evidence="4 5">
    <name type="scientific">Vannielia litorea</name>
    <dbReference type="NCBI Taxonomy" id="1217970"/>
    <lineage>
        <taxon>Bacteria</taxon>
        <taxon>Pseudomonadati</taxon>
        <taxon>Pseudomonadota</taxon>
        <taxon>Alphaproteobacteria</taxon>
        <taxon>Rhodobacterales</taxon>
        <taxon>Paracoccaceae</taxon>
        <taxon>Vannielia</taxon>
    </lineage>
</organism>
<dbReference type="InterPro" id="IPR035466">
    <property type="entry name" value="GlmS/AgaS_SIS"/>
</dbReference>
<protein>
    <submittedName>
        <fullName evidence="4">Glutamine--fructose-6-phosphate transaminase</fullName>
    </submittedName>
</protein>
<keyword evidence="1" id="KW-0032">Aminotransferase</keyword>
<evidence type="ECO:0000313" key="5">
    <source>
        <dbReference type="Proteomes" id="UP000184932"/>
    </source>
</evidence>
<dbReference type="Proteomes" id="UP000184932">
    <property type="component" value="Unassembled WGS sequence"/>
</dbReference>
<dbReference type="Gene3D" id="3.40.50.10490">
    <property type="entry name" value="Glucose-6-phosphate isomerase like protein, domain 1"/>
    <property type="match status" value="2"/>
</dbReference>
<dbReference type="CDD" id="cd05009">
    <property type="entry name" value="SIS_GlmS_GlmD_2"/>
    <property type="match status" value="1"/>
</dbReference>
<dbReference type="EMBL" id="FSRL01000001">
    <property type="protein sequence ID" value="SIN97564.1"/>
    <property type="molecule type" value="Genomic_DNA"/>
</dbReference>
<dbReference type="SUPFAM" id="SSF53697">
    <property type="entry name" value="SIS domain"/>
    <property type="match status" value="1"/>
</dbReference>
<dbReference type="CDD" id="cd05008">
    <property type="entry name" value="SIS_GlmS_GlmD_1"/>
    <property type="match status" value="1"/>
</dbReference>
<dbReference type="GO" id="GO:0008483">
    <property type="term" value="F:transaminase activity"/>
    <property type="evidence" value="ECO:0007669"/>
    <property type="project" value="UniProtKB-KW"/>
</dbReference>
<dbReference type="AlphaFoldDB" id="A0A1N6FQL9"/>
<feature type="domain" description="SIS" evidence="3">
    <location>
        <begin position="194"/>
        <end position="325"/>
    </location>
</feature>
<keyword evidence="1" id="KW-0808">Transferase</keyword>
<keyword evidence="2" id="KW-0677">Repeat</keyword>
<accession>A0A1N6FQL9</accession>
<evidence type="ECO:0000256" key="1">
    <source>
        <dbReference type="ARBA" id="ARBA00022576"/>
    </source>
</evidence>
<dbReference type="GO" id="GO:0097367">
    <property type="term" value="F:carbohydrate derivative binding"/>
    <property type="evidence" value="ECO:0007669"/>
    <property type="project" value="InterPro"/>
</dbReference>
<reference evidence="5" key="1">
    <citation type="submission" date="2016-11" db="EMBL/GenBank/DDBJ databases">
        <authorList>
            <person name="Varghese N."/>
            <person name="Submissions S."/>
        </authorList>
    </citation>
    <scope>NUCLEOTIDE SEQUENCE [LARGE SCALE GENOMIC DNA]</scope>
    <source>
        <strain evidence="5">DSM 29440</strain>
    </source>
</reference>
<evidence type="ECO:0000259" key="3">
    <source>
        <dbReference type="PROSITE" id="PS51464"/>
    </source>
</evidence>
<proteinExistence type="predicted"/>
<dbReference type="PANTHER" id="PTHR10937">
    <property type="entry name" value="GLUCOSAMINE--FRUCTOSE-6-PHOSPHATE AMINOTRANSFERASE, ISOMERIZING"/>
    <property type="match status" value="1"/>
</dbReference>